<gene>
    <name evidence="2" type="ORF">Y981_09515</name>
</gene>
<keyword evidence="3" id="KW-1185">Reference proteome</keyword>
<reference evidence="2 3" key="2">
    <citation type="journal article" date="2015" name="Biomed. Res. Int.">
        <title>Effects of Arsenite Resistance on the Growth and Functional Gene Expression of Leptospirillum ferriphilum and Acidithiobacillus thiooxidans in Pure Culture and Coculture.</title>
        <authorList>
            <person name="Jiang H."/>
            <person name="Liang Y."/>
            <person name="Yin H."/>
            <person name="Xiao Y."/>
            <person name="Guo X."/>
            <person name="Xu Y."/>
            <person name="Hu Q."/>
            <person name="Liu H."/>
            <person name="Liu X."/>
        </authorList>
    </citation>
    <scope>NUCLEOTIDE SEQUENCE [LARGE SCALE GENOMIC DNA]</scope>
    <source>
        <strain evidence="2 3">YSK</strain>
    </source>
</reference>
<proteinExistence type="predicted"/>
<sequence length="114" mass="12868">MKTGKGRVRQRIEDALAIPAPETREPGNVFPRPAPKMVVMGTSGRGSNKRNHLSHQILLVPMLDRSFQLMTLRECLESIALRHSWNAAFFIGITSSIKLYLIRRFAKRNGNIAL</sequence>
<name>A0A059XXQ1_9BACT</name>
<evidence type="ECO:0000313" key="2">
    <source>
        <dbReference type="EMBL" id="AIA31885.1"/>
    </source>
</evidence>
<accession>A0A059XXQ1</accession>
<evidence type="ECO:0000256" key="1">
    <source>
        <dbReference type="SAM" id="MobiDB-lite"/>
    </source>
</evidence>
<protein>
    <submittedName>
        <fullName evidence="2">Uncharacterized protein</fullName>
    </submittedName>
</protein>
<evidence type="ECO:0000313" key="3">
    <source>
        <dbReference type="Proteomes" id="UP000027059"/>
    </source>
</evidence>
<dbReference type="HOGENOM" id="CLU_2117993_0_0_0"/>
<feature type="region of interest" description="Disordered" evidence="1">
    <location>
        <begin position="22"/>
        <end position="50"/>
    </location>
</feature>
<organism evidence="2 3">
    <name type="scientific">Leptospirillum ferriphilum YSK</name>
    <dbReference type="NCBI Taxonomy" id="1441628"/>
    <lineage>
        <taxon>Bacteria</taxon>
        <taxon>Pseudomonadati</taxon>
        <taxon>Nitrospirota</taxon>
        <taxon>Nitrospiria</taxon>
        <taxon>Nitrospirales</taxon>
        <taxon>Nitrospiraceae</taxon>
        <taxon>Leptospirillum</taxon>
    </lineage>
</organism>
<dbReference type="Proteomes" id="UP000027059">
    <property type="component" value="Chromosome"/>
</dbReference>
<dbReference type="EMBL" id="CP007243">
    <property type="protein sequence ID" value="AIA31885.1"/>
    <property type="molecule type" value="Genomic_DNA"/>
</dbReference>
<reference evidence="3" key="1">
    <citation type="submission" date="2014-02" db="EMBL/GenBank/DDBJ databases">
        <title>Complete genome sequence and comparative genomic analysis of the nitrogen-fixing bacterium Leptospirillum ferriphilum YSK.</title>
        <authorList>
            <person name="Guo X."/>
            <person name="Yin H."/>
            <person name="Liang Y."/>
            <person name="Hu Q."/>
            <person name="Ma L."/>
            <person name="Xiao Y."/>
            <person name="Zhang X."/>
            <person name="Qiu G."/>
            <person name="Liu X."/>
        </authorList>
    </citation>
    <scope>NUCLEOTIDE SEQUENCE [LARGE SCALE GENOMIC DNA]</scope>
    <source>
        <strain evidence="3">YSK</strain>
    </source>
</reference>
<dbReference type="KEGG" id="lfp:Y981_09515"/>
<dbReference type="AlphaFoldDB" id="A0A059XXQ1"/>